<evidence type="ECO:0000259" key="1">
    <source>
        <dbReference type="PROSITE" id="PS50075"/>
    </source>
</evidence>
<feature type="domain" description="Carrier" evidence="1">
    <location>
        <begin position="12"/>
        <end position="90"/>
    </location>
</feature>
<dbReference type="Proteomes" id="UP001165041">
    <property type="component" value="Unassembled WGS sequence"/>
</dbReference>
<dbReference type="AlphaFoldDB" id="A0A9W6QGV9"/>
<dbReference type="EMBL" id="BSSA01000065">
    <property type="protein sequence ID" value="GLW75446.1"/>
    <property type="molecule type" value="Genomic_DNA"/>
</dbReference>
<comment type="caution">
    <text evidence="2">The sequence shown here is derived from an EMBL/GenBank/DDBJ whole genome shotgun (WGS) entry which is preliminary data.</text>
</comment>
<organism evidence="2 3">
    <name type="scientific">Kitasatospora phosalacinea</name>
    <dbReference type="NCBI Taxonomy" id="2065"/>
    <lineage>
        <taxon>Bacteria</taxon>
        <taxon>Bacillati</taxon>
        <taxon>Actinomycetota</taxon>
        <taxon>Actinomycetes</taxon>
        <taxon>Kitasatosporales</taxon>
        <taxon>Streptomycetaceae</taxon>
        <taxon>Kitasatospora</taxon>
    </lineage>
</organism>
<dbReference type="Gene3D" id="1.10.1200.10">
    <property type="entry name" value="ACP-like"/>
    <property type="match status" value="1"/>
</dbReference>
<evidence type="ECO:0000313" key="2">
    <source>
        <dbReference type="EMBL" id="GLW75446.1"/>
    </source>
</evidence>
<proteinExistence type="predicted"/>
<name>A0A9W6QGV9_9ACTN</name>
<protein>
    <recommendedName>
        <fullName evidence="1">Carrier domain-containing protein</fullName>
    </recommendedName>
</protein>
<dbReference type="InterPro" id="IPR036736">
    <property type="entry name" value="ACP-like_sf"/>
</dbReference>
<reference evidence="2" key="1">
    <citation type="submission" date="2023-02" db="EMBL/GenBank/DDBJ databases">
        <title>Kitasatospora phosalacinea NBRC 14627.</title>
        <authorList>
            <person name="Ichikawa N."/>
            <person name="Sato H."/>
            <person name="Tonouchi N."/>
        </authorList>
    </citation>
    <scope>NUCLEOTIDE SEQUENCE</scope>
    <source>
        <strain evidence="2">NBRC 14627</strain>
    </source>
</reference>
<sequence>MEDVVPATNRSAVLEALTEYTRTELLGPEDAEGLTAETPLLDWGILNSLSMARLAAFLHREVGVQVPASELIGENFKDLNAITDLVLSLRAAA</sequence>
<dbReference type="Pfam" id="PF00550">
    <property type="entry name" value="PP-binding"/>
    <property type="match status" value="1"/>
</dbReference>
<dbReference type="SUPFAM" id="SSF47336">
    <property type="entry name" value="ACP-like"/>
    <property type="match status" value="1"/>
</dbReference>
<dbReference type="InterPro" id="IPR009081">
    <property type="entry name" value="PP-bd_ACP"/>
</dbReference>
<evidence type="ECO:0000313" key="3">
    <source>
        <dbReference type="Proteomes" id="UP001165041"/>
    </source>
</evidence>
<gene>
    <name evidence="2" type="ORF">Kpho02_77430</name>
</gene>
<dbReference type="PROSITE" id="PS50075">
    <property type="entry name" value="CARRIER"/>
    <property type="match status" value="1"/>
</dbReference>
<accession>A0A9W6QGV9</accession>